<dbReference type="InterPro" id="IPR051023">
    <property type="entry name" value="PP2A_Regulatory_Subunit_A"/>
</dbReference>
<dbReference type="VEuPathDB" id="MicrosporidiaDB:DI09_107p60"/>
<dbReference type="GO" id="GO:0005829">
    <property type="term" value="C:cytosol"/>
    <property type="evidence" value="ECO:0007669"/>
    <property type="project" value="TreeGrafter"/>
</dbReference>
<dbReference type="PANTHER" id="PTHR10648">
    <property type="entry name" value="SERINE/THREONINE-PROTEIN PHOSPHATASE PP2A 65 KDA REGULATORY SUBUNIT"/>
    <property type="match status" value="1"/>
</dbReference>
<dbReference type="EMBL" id="JMKJ01000008">
    <property type="protein sequence ID" value="KGG53172.1"/>
    <property type="molecule type" value="Genomic_DNA"/>
</dbReference>
<gene>
    <name evidence="2" type="ORF">DI09_107p60</name>
</gene>
<evidence type="ECO:0000256" key="1">
    <source>
        <dbReference type="ARBA" id="ARBA00022737"/>
    </source>
</evidence>
<dbReference type="PANTHER" id="PTHR10648:SF4">
    <property type="entry name" value="PROTEIN PHOSPHATASE 2 (FORMERLY 2A), REGULATORY SUBUNIT A, BETA ISOFORM-RELATED"/>
    <property type="match status" value="1"/>
</dbReference>
<dbReference type="HOGENOM" id="CLU_821557_0_0_1"/>
<sequence>MPFLRKKSSPQCNRSQQTVRGKFDMHLAINWKRLLADPEAEVRSSICKNLTKLIPLLDLEFVQSSLLEEMEKLVQDESPFTRSSLSCCIGVLACRLNGDSTIVDRITSFLNTLLRDPSTEVRLNALKSISENVEDFSCLSSLSTSLIYAIVQLSNDASWRIRIEVLRLAPMLSKKLGALSSILLQGLIDRSFSVRKEAAQMLFECASLFGIKWIVENFIPFMLTYSKHSNHLIRQASLFAFQALISFCTKEVVEEYYLPTLGLLAEDPVPNIRYCLIPIILDLKYLSKTIGRKGSPSNAICEALEKIKDALLCDAHPIVRAEAEKTLKTDCERADTLR</sequence>
<dbReference type="SUPFAM" id="SSF48371">
    <property type="entry name" value="ARM repeat"/>
    <property type="match status" value="1"/>
</dbReference>
<reference evidence="2 3" key="1">
    <citation type="submission" date="2014-04" db="EMBL/GenBank/DDBJ databases">
        <title>A new species of microsporidia sheds light on the evolution of extreme parasitism.</title>
        <authorList>
            <person name="Haag K.L."/>
            <person name="James T.Y."/>
            <person name="Larsson R."/>
            <person name="Schaer T.M."/>
            <person name="Refardt D."/>
            <person name="Pombert J.-F."/>
            <person name="Ebert D."/>
        </authorList>
    </citation>
    <scope>NUCLEOTIDE SEQUENCE [LARGE SCALE GENOMIC DNA]</scope>
    <source>
        <strain evidence="2 3">UGP3</strain>
        <tissue evidence="2">Spores</tissue>
    </source>
</reference>
<dbReference type="GO" id="GO:0019888">
    <property type="term" value="F:protein phosphatase regulator activity"/>
    <property type="evidence" value="ECO:0007669"/>
    <property type="project" value="TreeGrafter"/>
</dbReference>
<dbReference type="InterPro" id="IPR016024">
    <property type="entry name" value="ARM-type_fold"/>
</dbReference>
<keyword evidence="1" id="KW-0677">Repeat</keyword>
<keyword evidence="3" id="KW-1185">Reference proteome</keyword>
<dbReference type="GO" id="GO:0005634">
    <property type="term" value="C:nucleus"/>
    <property type="evidence" value="ECO:0007669"/>
    <property type="project" value="TreeGrafter"/>
</dbReference>
<dbReference type="Proteomes" id="UP000029725">
    <property type="component" value="Unassembled WGS sequence"/>
</dbReference>
<accession>A0A098VW50</accession>
<dbReference type="InterPro" id="IPR011989">
    <property type="entry name" value="ARM-like"/>
</dbReference>
<dbReference type="RefSeq" id="XP_013239608.1">
    <property type="nucleotide sequence ID" value="XM_013384154.1"/>
</dbReference>
<evidence type="ECO:0000313" key="3">
    <source>
        <dbReference type="Proteomes" id="UP000029725"/>
    </source>
</evidence>
<comment type="caution">
    <text evidence="2">The sequence shown here is derived from an EMBL/GenBank/DDBJ whole genome shotgun (WGS) entry which is preliminary data.</text>
</comment>
<name>A0A098VW50_9MICR</name>
<proteinExistence type="predicted"/>
<evidence type="ECO:0000313" key="2">
    <source>
        <dbReference type="EMBL" id="KGG53172.1"/>
    </source>
</evidence>
<dbReference type="GeneID" id="25257944"/>
<organism evidence="2 3">
    <name type="scientific">Mitosporidium daphniae</name>
    <dbReference type="NCBI Taxonomy" id="1485682"/>
    <lineage>
        <taxon>Eukaryota</taxon>
        <taxon>Fungi</taxon>
        <taxon>Fungi incertae sedis</taxon>
        <taxon>Microsporidia</taxon>
        <taxon>Mitosporidium</taxon>
    </lineage>
</organism>
<dbReference type="GO" id="GO:0000159">
    <property type="term" value="C:protein phosphatase type 2A complex"/>
    <property type="evidence" value="ECO:0007669"/>
    <property type="project" value="TreeGrafter"/>
</dbReference>
<protein>
    <submittedName>
        <fullName evidence="2">Regulatory subunit A of protein phosphatase PP2A</fullName>
    </submittedName>
</protein>
<dbReference type="Gene3D" id="1.25.10.10">
    <property type="entry name" value="Leucine-rich Repeat Variant"/>
    <property type="match status" value="1"/>
</dbReference>
<dbReference type="AlphaFoldDB" id="A0A098VW50"/>
<dbReference type="OrthoDB" id="340346at2759"/>